<evidence type="ECO:0000313" key="2">
    <source>
        <dbReference type="Proteomes" id="UP001151760"/>
    </source>
</evidence>
<accession>A0ABQ5HMR3</accession>
<dbReference type="EMBL" id="BQNB010019755">
    <property type="protein sequence ID" value="GJT88706.1"/>
    <property type="molecule type" value="Genomic_DNA"/>
</dbReference>
<gene>
    <name evidence="1" type="ORF">Tco_1070423</name>
</gene>
<name>A0ABQ5HMR3_9ASTR</name>
<proteinExistence type="predicted"/>
<keyword evidence="2" id="KW-1185">Reference proteome</keyword>
<reference evidence="1" key="1">
    <citation type="journal article" date="2022" name="Int. J. Mol. Sci.">
        <title>Draft Genome of Tanacetum Coccineum: Genomic Comparison of Closely Related Tanacetum-Family Plants.</title>
        <authorList>
            <person name="Yamashiro T."/>
            <person name="Shiraishi A."/>
            <person name="Nakayama K."/>
            <person name="Satake H."/>
        </authorList>
    </citation>
    <scope>NUCLEOTIDE SEQUENCE</scope>
</reference>
<reference evidence="1" key="2">
    <citation type="submission" date="2022-01" db="EMBL/GenBank/DDBJ databases">
        <authorList>
            <person name="Yamashiro T."/>
            <person name="Shiraishi A."/>
            <person name="Satake H."/>
            <person name="Nakayama K."/>
        </authorList>
    </citation>
    <scope>NUCLEOTIDE SEQUENCE</scope>
</reference>
<evidence type="ECO:0000313" key="1">
    <source>
        <dbReference type="EMBL" id="GJT88706.1"/>
    </source>
</evidence>
<comment type="caution">
    <text evidence="1">The sequence shown here is derived from an EMBL/GenBank/DDBJ whole genome shotgun (WGS) entry which is preliminary data.</text>
</comment>
<sequence>MPHADTERVVHKETIGFLQVFNNEDLELTEARARGWYLARECTVHVCNSRDMFVDYKLLIGYVGVVGFGTHYNSCHFPQRQNRGIPGDLSLGIRFPGDLSPGIGRAEKLEGDTFPGDLPGRHRGAHTVLVKQIFATVEGFPGRHVARDT</sequence>
<protein>
    <submittedName>
        <fullName evidence="1">Uncharacterized protein</fullName>
    </submittedName>
</protein>
<dbReference type="Proteomes" id="UP001151760">
    <property type="component" value="Unassembled WGS sequence"/>
</dbReference>
<organism evidence="1 2">
    <name type="scientific">Tanacetum coccineum</name>
    <dbReference type="NCBI Taxonomy" id="301880"/>
    <lineage>
        <taxon>Eukaryota</taxon>
        <taxon>Viridiplantae</taxon>
        <taxon>Streptophyta</taxon>
        <taxon>Embryophyta</taxon>
        <taxon>Tracheophyta</taxon>
        <taxon>Spermatophyta</taxon>
        <taxon>Magnoliopsida</taxon>
        <taxon>eudicotyledons</taxon>
        <taxon>Gunneridae</taxon>
        <taxon>Pentapetalae</taxon>
        <taxon>asterids</taxon>
        <taxon>campanulids</taxon>
        <taxon>Asterales</taxon>
        <taxon>Asteraceae</taxon>
        <taxon>Asteroideae</taxon>
        <taxon>Anthemideae</taxon>
        <taxon>Anthemidinae</taxon>
        <taxon>Tanacetum</taxon>
    </lineage>
</organism>